<protein>
    <submittedName>
        <fullName evidence="1">Uncharacterized protein</fullName>
    </submittedName>
</protein>
<reference evidence="1 2" key="1">
    <citation type="journal article" date="2019" name="Sci. Rep.">
        <title>Orb-weaving spider Araneus ventricosus genome elucidates the spidroin gene catalogue.</title>
        <authorList>
            <person name="Kono N."/>
            <person name="Nakamura H."/>
            <person name="Ohtoshi R."/>
            <person name="Moran D.A.P."/>
            <person name="Shinohara A."/>
            <person name="Yoshida Y."/>
            <person name="Fujiwara M."/>
            <person name="Mori M."/>
            <person name="Tomita M."/>
            <person name="Arakawa K."/>
        </authorList>
    </citation>
    <scope>NUCLEOTIDE SEQUENCE [LARGE SCALE GENOMIC DNA]</scope>
</reference>
<comment type="caution">
    <text evidence="1">The sequence shown here is derived from an EMBL/GenBank/DDBJ whole genome shotgun (WGS) entry which is preliminary data.</text>
</comment>
<keyword evidence="2" id="KW-1185">Reference proteome</keyword>
<evidence type="ECO:0000313" key="1">
    <source>
        <dbReference type="EMBL" id="GBN88743.1"/>
    </source>
</evidence>
<dbReference type="Proteomes" id="UP000499080">
    <property type="component" value="Unassembled WGS sequence"/>
</dbReference>
<gene>
    <name evidence="1" type="ORF">AVEN_29497_1</name>
</gene>
<evidence type="ECO:0000313" key="2">
    <source>
        <dbReference type="Proteomes" id="UP000499080"/>
    </source>
</evidence>
<sequence>MFYGLFYTPPTDRHSSLLVLEKEVTLTISVVVEDSAIQTDEQMVPRPVCSKVAGLLLCKSTASLTVALVTEGNGNESSAGRVAKVSGYGYLHTHRFLPVGLKTVYFCKRCVPCTHTDSCRPILKIVGSLQAIRSLHTRQFVSVGFTPDVHQIIPGEQTGRRVDMCASSSCSLNTTNGMLSTGFKSVDTNWCVCKGPMKWVVGDSIPRLPSYSVFAIVCKESDAASL</sequence>
<name>A0A4Y2SLX8_ARAVE</name>
<dbReference type="AlphaFoldDB" id="A0A4Y2SLX8"/>
<proteinExistence type="predicted"/>
<dbReference type="EMBL" id="BGPR01022435">
    <property type="protein sequence ID" value="GBN88743.1"/>
    <property type="molecule type" value="Genomic_DNA"/>
</dbReference>
<accession>A0A4Y2SLX8</accession>
<organism evidence="1 2">
    <name type="scientific">Araneus ventricosus</name>
    <name type="common">Orbweaver spider</name>
    <name type="synonym">Epeira ventricosa</name>
    <dbReference type="NCBI Taxonomy" id="182803"/>
    <lineage>
        <taxon>Eukaryota</taxon>
        <taxon>Metazoa</taxon>
        <taxon>Ecdysozoa</taxon>
        <taxon>Arthropoda</taxon>
        <taxon>Chelicerata</taxon>
        <taxon>Arachnida</taxon>
        <taxon>Araneae</taxon>
        <taxon>Araneomorphae</taxon>
        <taxon>Entelegynae</taxon>
        <taxon>Araneoidea</taxon>
        <taxon>Araneidae</taxon>
        <taxon>Araneus</taxon>
    </lineage>
</organism>